<sequence length="298" mass="31920">MMSTQHSGGFGPVEFSVTVPHQSLRLMEVPAELVAVIEAERERVDQQRRKGLGGRGQKLKSRLQFKSSHTTHPSTSPSTRDKSSSSSTSAQQGHLHLCSDDKVWAVKQVSTSNSVYITRTQTQTHTQPTPAVLAAASSSTAAPKDVDADGDATMALATASSDPTASAPVQHYTSQSPQSRHDPAASSDINGTARPGTTALSQVRNILELVQITPSDAEIETPIRTIVPVYDDPDREVDNNNNNNNSHFLHSSRGASSAGLDSNSPGPSTSIRFSVAVAFTAELERKRERGRGKSTKWP</sequence>
<dbReference type="EMBL" id="JAJGCB010000002">
    <property type="protein sequence ID" value="KAJ8994722.1"/>
    <property type="molecule type" value="Genomic_DNA"/>
</dbReference>
<dbReference type="Proteomes" id="UP001161757">
    <property type="component" value="Unassembled WGS sequence"/>
</dbReference>
<reference evidence="2" key="1">
    <citation type="submission" date="2023-01" db="EMBL/GenBank/DDBJ databases">
        <title>Exophiala dermititidis isolated from Cystic Fibrosis Patient.</title>
        <authorList>
            <person name="Kurbessoian T."/>
            <person name="Crocker A."/>
            <person name="Murante D."/>
            <person name="Hogan D.A."/>
            <person name="Stajich J.E."/>
        </authorList>
    </citation>
    <scope>NUCLEOTIDE SEQUENCE</scope>
    <source>
        <strain evidence="2">Ex8</strain>
    </source>
</reference>
<name>A0AAN6F3B2_EXODE</name>
<feature type="region of interest" description="Disordered" evidence="1">
    <location>
        <begin position="159"/>
        <end position="196"/>
    </location>
</feature>
<dbReference type="GO" id="GO:0007064">
    <property type="term" value="P:mitotic sister chromatid cohesion"/>
    <property type="evidence" value="ECO:0007669"/>
    <property type="project" value="InterPro"/>
</dbReference>
<dbReference type="InterPro" id="IPR019128">
    <property type="entry name" value="Dcc1"/>
</dbReference>
<feature type="compositionally biased region" description="Basic residues" evidence="1">
    <location>
        <begin position="49"/>
        <end position="63"/>
    </location>
</feature>
<evidence type="ECO:0000313" key="3">
    <source>
        <dbReference type="Proteomes" id="UP001161757"/>
    </source>
</evidence>
<feature type="region of interest" description="Disordered" evidence="1">
    <location>
        <begin position="230"/>
        <end position="270"/>
    </location>
</feature>
<comment type="caution">
    <text evidence="2">The sequence shown here is derived from an EMBL/GenBank/DDBJ whole genome shotgun (WGS) entry which is preliminary data.</text>
</comment>
<feature type="compositionally biased region" description="Polar residues" evidence="1">
    <location>
        <begin position="246"/>
        <end position="270"/>
    </location>
</feature>
<dbReference type="AlphaFoldDB" id="A0AAN6F3B2"/>
<proteinExistence type="predicted"/>
<feature type="region of interest" description="Disordered" evidence="1">
    <location>
        <begin position="46"/>
        <end position="94"/>
    </location>
</feature>
<gene>
    <name evidence="2" type="ORF">HRR80_001426</name>
</gene>
<feature type="compositionally biased region" description="Low complexity" evidence="1">
    <location>
        <begin position="159"/>
        <end position="168"/>
    </location>
</feature>
<dbReference type="Pfam" id="PF09724">
    <property type="entry name" value="Dcc1"/>
    <property type="match status" value="1"/>
</dbReference>
<accession>A0AAN6F3B2</accession>
<evidence type="ECO:0000256" key="1">
    <source>
        <dbReference type="SAM" id="MobiDB-lite"/>
    </source>
</evidence>
<feature type="region of interest" description="Disordered" evidence="1">
    <location>
        <begin position="120"/>
        <end position="147"/>
    </location>
</feature>
<organism evidence="2 3">
    <name type="scientific">Exophiala dermatitidis</name>
    <name type="common">Black yeast-like fungus</name>
    <name type="synonym">Wangiella dermatitidis</name>
    <dbReference type="NCBI Taxonomy" id="5970"/>
    <lineage>
        <taxon>Eukaryota</taxon>
        <taxon>Fungi</taxon>
        <taxon>Dikarya</taxon>
        <taxon>Ascomycota</taxon>
        <taxon>Pezizomycotina</taxon>
        <taxon>Eurotiomycetes</taxon>
        <taxon>Chaetothyriomycetidae</taxon>
        <taxon>Chaetothyriales</taxon>
        <taxon>Herpotrichiellaceae</taxon>
        <taxon>Exophiala</taxon>
    </lineage>
</organism>
<feature type="compositionally biased region" description="Low complexity" evidence="1">
    <location>
        <begin position="67"/>
        <end position="89"/>
    </location>
</feature>
<dbReference type="GO" id="GO:0031390">
    <property type="term" value="C:Ctf18 RFC-like complex"/>
    <property type="evidence" value="ECO:0007669"/>
    <property type="project" value="InterPro"/>
</dbReference>
<evidence type="ECO:0000313" key="2">
    <source>
        <dbReference type="EMBL" id="KAJ8994722.1"/>
    </source>
</evidence>
<feature type="compositionally biased region" description="Low complexity" evidence="1">
    <location>
        <begin position="120"/>
        <end position="143"/>
    </location>
</feature>
<protein>
    <submittedName>
        <fullName evidence="2">Uncharacterized protein</fullName>
    </submittedName>
</protein>